<protein>
    <recommendedName>
        <fullName evidence="3">Caspase family p20 domain-containing protein</fullName>
    </recommendedName>
</protein>
<dbReference type="Pfam" id="PF09136">
    <property type="entry name" value="Glucodextran_B"/>
    <property type="match status" value="1"/>
</dbReference>
<dbReference type="EMBL" id="BAABJX010000010">
    <property type="protein sequence ID" value="GAA4823975.1"/>
    <property type="molecule type" value="Genomic_DNA"/>
</dbReference>
<dbReference type="Pfam" id="PF00656">
    <property type="entry name" value="Peptidase_C14"/>
    <property type="match status" value="1"/>
</dbReference>
<dbReference type="PROSITE" id="PS50208">
    <property type="entry name" value="CASPASE_P20"/>
    <property type="match status" value="1"/>
</dbReference>
<dbReference type="Gene3D" id="2.60.40.10">
    <property type="entry name" value="Immunoglobulins"/>
    <property type="match status" value="1"/>
</dbReference>
<reference evidence="5" key="1">
    <citation type="journal article" date="2019" name="Int. J. Syst. Evol. Microbiol.">
        <title>The Global Catalogue of Microorganisms (GCM) 10K type strain sequencing project: providing services to taxonomists for standard genome sequencing and annotation.</title>
        <authorList>
            <consortium name="The Broad Institute Genomics Platform"/>
            <consortium name="The Broad Institute Genome Sequencing Center for Infectious Disease"/>
            <person name="Wu L."/>
            <person name="Ma J."/>
        </authorList>
    </citation>
    <scope>NUCLEOTIDE SEQUENCE [LARGE SCALE GENOMIC DNA]</scope>
    <source>
        <strain evidence="5">JCM 18326</strain>
    </source>
</reference>
<gene>
    <name evidence="4" type="ORF">GCM10023331_05590</name>
</gene>
<dbReference type="InterPro" id="IPR001309">
    <property type="entry name" value="Pept_C14_p20"/>
</dbReference>
<evidence type="ECO:0000313" key="5">
    <source>
        <dbReference type="Proteomes" id="UP001500298"/>
    </source>
</evidence>
<evidence type="ECO:0000313" key="4">
    <source>
        <dbReference type="EMBL" id="GAA4823975.1"/>
    </source>
</evidence>
<dbReference type="RefSeq" id="WP_345369018.1">
    <property type="nucleotide sequence ID" value="NZ_BAABJX010000010.1"/>
</dbReference>
<dbReference type="Gene3D" id="2.60.120.560">
    <property type="entry name" value="Exo-inulinase, domain 1"/>
    <property type="match status" value="1"/>
</dbReference>
<dbReference type="InterPro" id="IPR029030">
    <property type="entry name" value="Caspase-like_dom_sf"/>
</dbReference>
<name>A0ABP9D055_9BACT</name>
<evidence type="ECO:0000259" key="3">
    <source>
        <dbReference type="PROSITE" id="PS50208"/>
    </source>
</evidence>
<sequence length="547" mass="61412">MRLFFIAMALWGFIIPVSAQQSYRDYVSAAEDILFVEDFSTNQYGWYEGEQENCRGYDVTNGYYEIRSMCTGSFSSAFYNLNNGFFIDQSKDFQIEAELMYVSGEDNNSITMTWGQSDNKSDRMRFGISGNAQYKIDKYYKKVWYDFKNWTKSSLINPNGYNKLTVRKVGSSYFFFINESFVHSCPFEYFFGQELAFQTNQNTTIRIDNIKIGYIQRFRALNAPPVVQITSPATESRGFVVVDEKLVTVEGVAKDNDGIFEVLVNGVEAKLGQGGQFQAEVPLAVGSNKVTVKATDTKMLSTTQTFTINRNDELAVAEKKKRVALIIGNANYTGVAHLGENPINDANDMAAALRSIDFEVILETNADLNGMNEAVRTFARKSREADVALFYFAGHGMQIDQVNYLLPIGVNIKDKHDVAFECISVEKVQKVIENTKPDRMNLIVLDACRNNPFRSWQRGGETGLAGMTPPSGTLIAFSTSPGSTAANGVGRNGLYTGELIKQLRVPQRIEDVFINTRIKVEEKSGGKQSPWELARLRGKFFLVTQEN</sequence>
<comment type="caution">
    <text evidence="4">The sequence shown here is derived from an EMBL/GenBank/DDBJ whole genome shotgun (WGS) entry which is preliminary data.</text>
</comment>
<evidence type="ECO:0000256" key="2">
    <source>
        <dbReference type="SAM" id="SignalP"/>
    </source>
</evidence>
<feature type="signal peptide" evidence="2">
    <location>
        <begin position="1"/>
        <end position="19"/>
    </location>
</feature>
<dbReference type="SUPFAM" id="SSF52129">
    <property type="entry name" value="Caspase-like"/>
    <property type="match status" value="1"/>
</dbReference>
<proteinExistence type="inferred from homology"/>
<dbReference type="SMART" id="SM00115">
    <property type="entry name" value="CASc"/>
    <property type="match status" value="1"/>
</dbReference>
<comment type="similarity">
    <text evidence="1">Belongs to the peptidase C14A family.</text>
</comment>
<dbReference type="InterPro" id="IPR052039">
    <property type="entry name" value="Caspase-related_regulators"/>
</dbReference>
<evidence type="ECO:0000256" key="1">
    <source>
        <dbReference type="ARBA" id="ARBA00010134"/>
    </source>
</evidence>
<dbReference type="PANTHER" id="PTHR22576">
    <property type="entry name" value="MUCOSA ASSOCIATED LYMPHOID TISSUE LYMPHOMA TRANSLOCATION PROTEIN 1/PARACASPASE"/>
    <property type="match status" value="1"/>
</dbReference>
<accession>A0ABP9D055</accession>
<dbReference type="PANTHER" id="PTHR22576:SF37">
    <property type="entry name" value="MUCOSA-ASSOCIATED LYMPHOID TISSUE LYMPHOMA TRANSLOCATION PROTEIN 1"/>
    <property type="match status" value="1"/>
</dbReference>
<feature type="domain" description="Caspase family p20" evidence="3">
    <location>
        <begin position="320"/>
        <end position="452"/>
    </location>
</feature>
<feature type="chain" id="PRO_5046303016" description="Caspase family p20 domain-containing protein" evidence="2">
    <location>
        <begin position="20"/>
        <end position="547"/>
    </location>
</feature>
<keyword evidence="2" id="KW-0732">Signal</keyword>
<keyword evidence="5" id="KW-1185">Reference proteome</keyword>
<dbReference type="Gene3D" id="3.40.50.1460">
    <property type="match status" value="1"/>
</dbReference>
<dbReference type="Proteomes" id="UP001500298">
    <property type="component" value="Unassembled WGS sequence"/>
</dbReference>
<dbReference type="InterPro" id="IPR015917">
    <property type="entry name" value="Pept_C14A"/>
</dbReference>
<dbReference type="InterPro" id="IPR013783">
    <property type="entry name" value="Ig-like_fold"/>
</dbReference>
<dbReference type="InterPro" id="IPR011600">
    <property type="entry name" value="Pept_C14_caspase"/>
</dbReference>
<organism evidence="4 5">
    <name type="scientific">Algivirga pacifica</name>
    <dbReference type="NCBI Taxonomy" id="1162670"/>
    <lineage>
        <taxon>Bacteria</taxon>
        <taxon>Pseudomonadati</taxon>
        <taxon>Bacteroidota</taxon>
        <taxon>Cytophagia</taxon>
        <taxon>Cytophagales</taxon>
        <taxon>Flammeovirgaceae</taxon>
        <taxon>Algivirga</taxon>
    </lineage>
</organism>